<feature type="region of interest" description="Disordered" evidence="13">
    <location>
        <begin position="476"/>
        <end position="495"/>
    </location>
</feature>
<proteinExistence type="inferred from homology"/>
<evidence type="ECO:0000313" key="17">
    <source>
        <dbReference type="Proteomes" id="UP000694557"/>
    </source>
</evidence>
<evidence type="ECO:0000256" key="6">
    <source>
        <dbReference type="ARBA" id="ARBA00022833"/>
    </source>
</evidence>
<dbReference type="InterPro" id="IPR013087">
    <property type="entry name" value="Znf_C2H2_type"/>
</dbReference>
<dbReference type="Pfam" id="PF00096">
    <property type="entry name" value="zf-C2H2"/>
    <property type="match status" value="16"/>
</dbReference>
<feature type="compositionally biased region" description="Polar residues" evidence="13">
    <location>
        <begin position="84"/>
        <end position="95"/>
    </location>
</feature>
<feature type="compositionally biased region" description="Basic and acidic residues" evidence="13">
    <location>
        <begin position="97"/>
        <end position="109"/>
    </location>
</feature>
<evidence type="ECO:0000256" key="5">
    <source>
        <dbReference type="ARBA" id="ARBA00022771"/>
    </source>
</evidence>
<dbReference type="RefSeq" id="XP_031677411.1">
    <property type="nucleotide sequence ID" value="XM_031821551.1"/>
</dbReference>
<evidence type="ECO:0000256" key="11">
    <source>
        <dbReference type="PROSITE-ProRule" id="PRU00042"/>
    </source>
</evidence>
<comment type="similarity">
    <text evidence="2">Belongs to the krueppel C2H2-type zinc-finger protein family.</text>
</comment>
<evidence type="ECO:0000256" key="9">
    <source>
        <dbReference type="ARBA" id="ARBA00023163"/>
    </source>
</evidence>
<evidence type="ECO:0000256" key="12">
    <source>
        <dbReference type="SAM" id="Coils"/>
    </source>
</evidence>
<dbReference type="FunFam" id="3.30.160.60:FF:000478">
    <property type="entry name" value="Zinc finger protein 133"/>
    <property type="match status" value="3"/>
</dbReference>
<name>A0A8C7IHJ6_ONCKI</name>
<dbReference type="FunFam" id="3.30.160.60:FF:001450">
    <property type="entry name" value="zinc finger protein 774"/>
    <property type="match status" value="1"/>
</dbReference>
<dbReference type="PANTHER" id="PTHR24381">
    <property type="entry name" value="ZINC FINGER PROTEIN"/>
    <property type="match status" value="1"/>
</dbReference>
<feature type="region of interest" description="Disordered" evidence="13">
    <location>
        <begin position="299"/>
        <end position="327"/>
    </location>
</feature>
<dbReference type="GeneID" id="116372987"/>
<feature type="domain" description="C2H2-type" evidence="14">
    <location>
        <begin position="266"/>
        <end position="294"/>
    </location>
</feature>
<keyword evidence="4" id="KW-0677">Repeat</keyword>
<dbReference type="Proteomes" id="UP000694557">
    <property type="component" value="Unassembled WGS sequence"/>
</dbReference>
<keyword evidence="6" id="KW-0862">Zinc</keyword>
<accession>A0A8C7IHJ6</accession>
<organism evidence="16 17">
    <name type="scientific">Oncorhynchus kisutch</name>
    <name type="common">Coho salmon</name>
    <name type="synonym">Salmo kisutch</name>
    <dbReference type="NCBI Taxonomy" id="8019"/>
    <lineage>
        <taxon>Eukaryota</taxon>
        <taxon>Metazoa</taxon>
        <taxon>Chordata</taxon>
        <taxon>Craniata</taxon>
        <taxon>Vertebrata</taxon>
        <taxon>Euteleostomi</taxon>
        <taxon>Actinopterygii</taxon>
        <taxon>Neopterygii</taxon>
        <taxon>Teleostei</taxon>
        <taxon>Protacanthopterygii</taxon>
        <taxon>Salmoniformes</taxon>
        <taxon>Salmonidae</taxon>
        <taxon>Salmoninae</taxon>
        <taxon>Oncorhynchus</taxon>
    </lineage>
</organism>
<evidence type="ECO:0000313" key="16">
    <source>
        <dbReference type="Ensembl" id="ENSOKIP00005073394.1"/>
    </source>
</evidence>
<keyword evidence="8" id="KW-0238">DNA-binding</keyword>
<dbReference type="PROSITE" id="PS00028">
    <property type="entry name" value="ZINC_FINGER_C2H2_1"/>
    <property type="match status" value="18"/>
</dbReference>
<feature type="compositionally biased region" description="Basic and acidic residues" evidence="13">
    <location>
        <begin position="419"/>
        <end position="434"/>
    </location>
</feature>
<dbReference type="GO" id="GO:0005634">
    <property type="term" value="C:nucleus"/>
    <property type="evidence" value="ECO:0007669"/>
    <property type="project" value="UniProtKB-SubCell"/>
</dbReference>
<dbReference type="RefSeq" id="XP_031677409.1">
    <property type="nucleotide sequence ID" value="XM_031821549.1"/>
</dbReference>
<evidence type="ECO:0000256" key="7">
    <source>
        <dbReference type="ARBA" id="ARBA00023015"/>
    </source>
</evidence>
<feature type="domain" description="C2H2-type" evidence="14">
    <location>
        <begin position="568"/>
        <end position="596"/>
    </location>
</feature>
<feature type="domain" description="C2H2-type" evidence="14">
    <location>
        <begin position="205"/>
        <end position="233"/>
    </location>
</feature>
<keyword evidence="7" id="KW-0805">Transcription regulation</keyword>
<dbReference type="PROSITE" id="PS50157">
    <property type="entry name" value="ZINC_FINGER_C2H2_2"/>
    <property type="match status" value="21"/>
</dbReference>
<dbReference type="InterPro" id="IPR036236">
    <property type="entry name" value="Znf_C2H2_sf"/>
</dbReference>
<dbReference type="GO" id="GO:0000977">
    <property type="term" value="F:RNA polymerase II transcription regulatory region sequence-specific DNA binding"/>
    <property type="evidence" value="ECO:0007669"/>
    <property type="project" value="TreeGrafter"/>
</dbReference>
<protein>
    <submittedName>
        <fullName evidence="16">Zinc finger protein 420-like</fullName>
    </submittedName>
</protein>
<dbReference type="FunFam" id="3.30.160.60:FF:000130">
    <property type="entry name" value="Spalt-like transcription factor 4"/>
    <property type="match status" value="1"/>
</dbReference>
<dbReference type="FunFam" id="3.30.160.60:FF:000065">
    <property type="entry name" value="B-cell CLL/lymphoma 6, member B"/>
    <property type="match status" value="1"/>
</dbReference>
<dbReference type="FunFam" id="3.30.160.60:FF:000931">
    <property type="entry name" value="zinc finger protein 697"/>
    <property type="match status" value="1"/>
</dbReference>
<feature type="domain" description="C2H2-type" evidence="14">
    <location>
        <begin position="686"/>
        <end position="713"/>
    </location>
</feature>
<sequence>MSSEKEALMDEIEKSLWNLTEDNLRYLCERHGKDGSEIKGMNHRLLRRKVMEEMWDNTDSMKSEEQGMSWLVQLKEDIRRTQEEGSSALMSPSQSEDVDRNEEHNKGGRDWLPSNGLTAEPLHPSQCDDDAVDCDEEWNEEGGAGLLSNTPDQSKLKRHIRSHTVEQHTVNPSVKPHHCSDCGKQFIVKSSLKHHRLVFHTDHPHRCGQCKKSFITAGRLESHTKTRHPPSDPLKNPHVCSKCGRAFPVAASLKRHLRTHTGEKPYVCPQCGKDYSDCGNLRKHMRRTHPVEEMVVESFATQRSIPTGNVEEMQDNTDSIKSEEQGTSWSLQLKEDLKGIQENGSVVPISPSQSDDDGADDDDDDDDDAVDCNVKDRDWLPSNGLKAEPMSPSQSDDAVDWDEEDRDWMASDGLEVELSPERHTPEQRVREDKPPPPPFALPESPVAVPGASPGSALLCGLKRVSVRLVDCRKTPGQSSHIIHKTTQTGEKPHSWSNAEQHKTLSGDRPGSHICDHCGKNFVTATNLKTHLPCLSGEKPYMCSECGKRFTQAGCLKRHLRTHTGEKPYVCPMCGKACTDSGNLKRHIRKTHPGEEVIVKRLAYQKSVRNAKEYKQAHSGDGSHICDHCGKNFTTARSLKLHIQSLQRRRENLTAEKAHVCSECGKGFHQAGSLKRHLRTHTGEKPYVCHHCGKACSDSGNLQKHIKSHMGKQHTVKPYLCSECGKQFIGKQSLEHHREVFHTDHPHRCGQCKKSFITAARLESHIKTRHPPSDPLKNPHVCLECGRGFPVAASLKRHLRIHTGEKPYSCPQCGNSYNDRGNLKKHIRTHTEEKPYHCSVCGMKFRHTKTLQRHHQENHKGETLGPIHRHQDPLPCPHCGEEFSSKALLKDHLRTHSSRVHCSRCDKTFSTKSNLLVHQRIHTGERPYLCPQCGKSFSLAGSLKLHLRIHAGEKPYCCTYCDKRFTSKSHCNLHLRIHTGEKPYQCPDCGRCFADGNVLKNHRRTHTGEKPFQCRLCDKAFAQLSSLKKHQETHRQTQPVSVPRLPNPYPPPNQHVPYPYPSQIQW</sequence>
<dbReference type="KEGG" id="oki:109880422"/>
<comment type="subcellular location">
    <subcellularLocation>
        <location evidence="1">Nucleus</location>
    </subcellularLocation>
</comment>
<dbReference type="SUPFAM" id="SSF57667">
    <property type="entry name" value="beta-beta-alpha zinc fingers"/>
    <property type="match status" value="13"/>
</dbReference>
<dbReference type="Gene3D" id="3.30.160.60">
    <property type="entry name" value="Classic Zinc Finger"/>
    <property type="match status" value="19"/>
</dbReference>
<dbReference type="RefSeq" id="XP_031677408.1">
    <property type="nucleotide sequence ID" value="XM_031821548.1"/>
</dbReference>
<dbReference type="FunFam" id="3.30.160.60:FF:002343">
    <property type="entry name" value="Zinc finger protein 33A"/>
    <property type="match status" value="2"/>
</dbReference>
<dbReference type="FunFam" id="3.30.160.60:FF:000508">
    <property type="entry name" value="Myeloid zinc finger 1"/>
    <property type="match status" value="1"/>
</dbReference>
<dbReference type="AlphaFoldDB" id="A0A8C7IHJ6"/>
<feature type="region of interest" description="Disordered" evidence="13">
    <location>
        <begin position="1027"/>
        <end position="1065"/>
    </location>
</feature>
<dbReference type="FunFam" id="3.30.160.60:FF:000417">
    <property type="entry name" value="Zinc finger protein"/>
    <property type="match status" value="1"/>
</dbReference>
<feature type="domain" description="C2H2-type" evidence="14">
    <location>
        <begin position="718"/>
        <end position="746"/>
    </location>
</feature>
<evidence type="ECO:0000256" key="3">
    <source>
        <dbReference type="ARBA" id="ARBA00022723"/>
    </source>
</evidence>
<dbReference type="GO" id="GO:0000981">
    <property type="term" value="F:DNA-binding transcription factor activity, RNA polymerase II-specific"/>
    <property type="evidence" value="ECO:0007669"/>
    <property type="project" value="TreeGrafter"/>
</dbReference>
<evidence type="ECO:0000256" key="13">
    <source>
        <dbReference type="SAM" id="MobiDB-lite"/>
    </source>
</evidence>
<feature type="compositionally biased region" description="Acidic residues" evidence="13">
    <location>
        <begin position="397"/>
        <end position="406"/>
    </location>
</feature>
<feature type="domain" description="C2H2-type" evidence="14">
    <location>
        <begin position="658"/>
        <end position="685"/>
    </location>
</feature>
<feature type="domain" description="C2H2-type" evidence="14">
    <location>
        <begin position="807"/>
        <end position="834"/>
    </location>
</feature>
<evidence type="ECO:0000256" key="4">
    <source>
        <dbReference type="ARBA" id="ARBA00022737"/>
    </source>
</evidence>
<dbReference type="FunFam" id="3.30.160.60:FF:000557">
    <property type="entry name" value="zinc finger and SCAN domain-containing protein 29"/>
    <property type="match status" value="1"/>
</dbReference>
<feature type="domain" description="C2H2-type" evidence="14">
    <location>
        <begin position="746"/>
        <end position="774"/>
    </location>
</feature>
<feature type="domain" description="C2H2-type" evidence="14">
    <location>
        <begin position="1011"/>
        <end position="1038"/>
    </location>
</feature>
<dbReference type="SMART" id="SM00355">
    <property type="entry name" value="ZnF_C2H2"/>
    <property type="match status" value="21"/>
</dbReference>
<feature type="domain" description="C2H2-type" evidence="14">
    <location>
        <begin position="927"/>
        <end position="954"/>
    </location>
</feature>
<feature type="domain" description="C2H2-type" evidence="14">
    <location>
        <begin position="540"/>
        <end position="567"/>
    </location>
</feature>
<feature type="domain" description="C2H2-type" evidence="14">
    <location>
        <begin position="623"/>
        <end position="650"/>
    </location>
</feature>
<evidence type="ECO:0000256" key="2">
    <source>
        <dbReference type="ARBA" id="ARBA00006991"/>
    </source>
</evidence>
<dbReference type="GO" id="GO:0008270">
    <property type="term" value="F:zinc ion binding"/>
    <property type="evidence" value="ECO:0007669"/>
    <property type="project" value="UniProtKB-KW"/>
</dbReference>
<feature type="domain" description="C2H2-type" evidence="14">
    <location>
        <begin position="779"/>
        <end position="806"/>
    </location>
</feature>
<dbReference type="GeneTree" id="ENSGT00940000162287"/>
<feature type="compositionally biased region" description="Acidic residues" evidence="13">
    <location>
        <begin position="354"/>
        <end position="370"/>
    </location>
</feature>
<dbReference type="FunFam" id="3.30.160.60:FF:000446">
    <property type="entry name" value="Zinc finger protein"/>
    <property type="match status" value="3"/>
</dbReference>
<feature type="domain" description="C2H2-type" evidence="14">
    <location>
        <begin position="512"/>
        <end position="539"/>
    </location>
</feature>
<evidence type="ECO:0000256" key="10">
    <source>
        <dbReference type="ARBA" id="ARBA00023242"/>
    </source>
</evidence>
<feature type="domain" description="C2H2-type" evidence="14">
    <location>
        <begin position="873"/>
        <end position="900"/>
    </location>
</feature>
<feature type="domain" description="C2H2-type" evidence="14">
    <location>
        <begin position="955"/>
        <end position="982"/>
    </location>
</feature>
<evidence type="ECO:0000256" key="8">
    <source>
        <dbReference type="ARBA" id="ARBA00023125"/>
    </source>
</evidence>
<feature type="domain" description="C2H2-type" evidence="14">
    <location>
        <begin position="835"/>
        <end position="863"/>
    </location>
</feature>
<feature type="domain" description="C2H2-type" evidence="14">
    <location>
        <begin position="238"/>
        <end position="265"/>
    </location>
</feature>
<keyword evidence="3" id="KW-0479">Metal-binding</keyword>
<dbReference type="FunFam" id="3.30.160.60:FF:000358">
    <property type="entry name" value="zinc finger protein 24"/>
    <property type="match status" value="1"/>
</dbReference>
<evidence type="ECO:0000259" key="14">
    <source>
        <dbReference type="PROSITE" id="PS50157"/>
    </source>
</evidence>
<keyword evidence="17" id="KW-1185">Reference proteome</keyword>
<feature type="domain" description="C2H2-type" evidence="14">
    <location>
        <begin position="899"/>
        <end position="926"/>
    </location>
</feature>
<reference evidence="16" key="1">
    <citation type="submission" date="2025-05" db="UniProtKB">
        <authorList>
            <consortium name="Ensembl"/>
        </authorList>
    </citation>
    <scope>IDENTIFICATION</scope>
</reference>
<feature type="domain" description="C2H2-type" evidence="14">
    <location>
        <begin position="177"/>
        <end position="205"/>
    </location>
</feature>
<dbReference type="Ensembl" id="ENSOKIT00005066127.1">
    <property type="protein sequence ID" value="ENSOKIP00005062229.1"/>
    <property type="gene ID" value="ENSOKIG00005026669.1"/>
</dbReference>
<dbReference type="RefSeq" id="XP_031677410.1">
    <property type="nucleotide sequence ID" value="XM_031821550.1"/>
</dbReference>
<keyword evidence="9" id="KW-0804">Transcription</keyword>
<keyword evidence="12" id="KW-0175">Coiled coil</keyword>
<gene>
    <name evidence="16" type="primary">LOC116372987</name>
    <name evidence="15" type="synonym">LOC109880422</name>
</gene>
<feature type="compositionally biased region" description="Pro residues" evidence="13">
    <location>
        <begin position="1044"/>
        <end position="1059"/>
    </location>
</feature>
<evidence type="ECO:0000313" key="15">
    <source>
        <dbReference type="Ensembl" id="ENSOKIP00005062229.1"/>
    </source>
</evidence>
<feature type="domain" description="C2H2-type" evidence="14">
    <location>
        <begin position="983"/>
        <end position="1010"/>
    </location>
</feature>
<dbReference type="PANTHER" id="PTHR24381:SF445">
    <property type="entry name" value="GASTRULA ZINC FINGER PROTEIN XLCGF28.1-LIKE-RELATED"/>
    <property type="match status" value="1"/>
</dbReference>
<dbReference type="GO" id="GO:0042802">
    <property type="term" value="F:identical protein binding"/>
    <property type="evidence" value="ECO:0007669"/>
    <property type="project" value="UniProtKB-ARBA"/>
</dbReference>
<feature type="region of interest" description="Disordered" evidence="13">
    <location>
        <begin position="81"/>
        <end position="122"/>
    </location>
</feature>
<dbReference type="Ensembl" id="ENSOKIT00005078197.1">
    <property type="protein sequence ID" value="ENSOKIP00005073394.1"/>
    <property type="gene ID" value="ENSOKIG00005031689.1"/>
</dbReference>
<feature type="region of interest" description="Disordered" evidence="13">
    <location>
        <begin position="344"/>
        <end position="443"/>
    </location>
</feature>
<keyword evidence="10" id="KW-0539">Nucleus</keyword>
<feature type="coiled-coil region" evidence="12">
    <location>
        <begin position="635"/>
        <end position="662"/>
    </location>
</feature>
<keyword evidence="5 11" id="KW-0863">Zinc-finger</keyword>
<evidence type="ECO:0000256" key="1">
    <source>
        <dbReference type="ARBA" id="ARBA00004123"/>
    </source>
</evidence>